<organism evidence="1 2">
    <name type="scientific">Racocetra persica</name>
    <dbReference type="NCBI Taxonomy" id="160502"/>
    <lineage>
        <taxon>Eukaryota</taxon>
        <taxon>Fungi</taxon>
        <taxon>Fungi incertae sedis</taxon>
        <taxon>Mucoromycota</taxon>
        <taxon>Glomeromycotina</taxon>
        <taxon>Glomeromycetes</taxon>
        <taxon>Diversisporales</taxon>
        <taxon>Gigasporaceae</taxon>
        <taxon>Racocetra</taxon>
    </lineage>
</organism>
<evidence type="ECO:0000313" key="2">
    <source>
        <dbReference type="Proteomes" id="UP000789920"/>
    </source>
</evidence>
<keyword evidence="2" id="KW-1185">Reference proteome</keyword>
<comment type="caution">
    <text evidence="1">The sequence shown here is derived from an EMBL/GenBank/DDBJ whole genome shotgun (WGS) entry which is preliminary data.</text>
</comment>
<evidence type="ECO:0000313" key="1">
    <source>
        <dbReference type="EMBL" id="CAG8706279.1"/>
    </source>
</evidence>
<sequence>EWGVKPLYVREGGSIPAIKWLEKKFNAVVVNLPMGQSSDQAHLVNERIRLQNLYNGKNIFKNLFRKLGERVIF</sequence>
<proteinExistence type="predicted"/>
<gene>
    <name evidence="1" type="ORF">RPERSI_LOCUS10251</name>
</gene>
<reference evidence="1" key="1">
    <citation type="submission" date="2021-06" db="EMBL/GenBank/DDBJ databases">
        <authorList>
            <person name="Kallberg Y."/>
            <person name="Tangrot J."/>
            <person name="Rosling A."/>
        </authorList>
    </citation>
    <scope>NUCLEOTIDE SEQUENCE</scope>
    <source>
        <strain evidence="1">MA461A</strain>
    </source>
</reference>
<name>A0ACA9PE80_9GLOM</name>
<accession>A0ACA9PE80</accession>
<dbReference type="EMBL" id="CAJVQC010020161">
    <property type="protein sequence ID" value="CAG8706279.1"/>
    <property type="molecule type" value="Genomic_DNA"/>
</dbReference>
<feature type="non-terminal residue" evidence="1">
    <location>
        <position position="1"/>
    </location>
</feature>
<protein>
    <submittedName>
        <fullName evidence="1">18107_t:CDS:1</fullName>
    </submittedName>
</protein>
<dbReference type="Proteomes" id="UP000789920">
    <property type="component" value="Unassembled WGS sequence"/>
</dbReference>